<protein>
    <recommendedName>
        <fullName evidence="2">histidine kinase</fullName>
        <ecNumber evidence="2">2.7.13.3</ecNumber>
    </recommendedName>
</protein>
<comment type="caution">
    <text evidence="7">The sequence shown here is derived from an EMBL/GenBank/DDBJ whole genome shotgun (WGS) entry which is preliminary data.</text>
</comment>
<feature type="compositionally biased region" description="Pro residues" evidence="6">
    <location>
        <begin position="349"/>
        <end position="358"/>
    </location>
</feature>
<accession>A0ABX0BZS0</accession>
<sequence>MQTPTTARGLAGRAARALSWLAPVVSPAMARRTREELIRLRSQVDARRQTDAETERLADSDTALVDAVIAQLRAYVHGEPPPYLGDVPAAAATAGTVARLLDDVRDRADAAREGALALATSWQNAAHRIQKLAEDSLAADLDDAARVEIAYRIAHLSAQQAHRTQSLAVLLEGWLGQQWQHPLSLADVVRSAKGRTEAYERITGPDTCDTAVVAHAAEPVIHMVAALLANAAQASPPSSPVPVTITPVDCGYAIEICDDGNGLGDDRLRWADDRASGRVPVGLPDLGTPPQTGLAVVGRLAGEHGITVRLGRSVHGGIAAGVTIPRHLLASAAECEPPAPPRPRHEPAPRWPESPGPAPTSSASRTTSNGLPKRSR</sequence>
<dbReference type="InterPro" id="IPR050428">
    <property type="entry name" value="TCS_sensor_his_kinase"/>
</dbReference>
<keyword evidence="5 7" id="KW-0418">Kinase</keyword>
<dbReference type="RefSeq" id="WP_161269717.1">
    <property type="nucleotide sequence ID" value="NZ_JAAGNC010000187.1"/>
</dbReference>
<evidence type="ECO:0000256" key="3">
    <source>
        <dbReference type="ARBA" id="ARBA00022553"/>
    </source>
</evidence>
<dbReference type="SUPFAM" id="SSF55874">
    <property type="entry name" value="ATPase domain of HSP90 chaperone/DNA topoisomerase II/histidine kinase"/>
    <property type="match status" value="1"/>
</dbReference>
<comment type="catalytic activity">
    <reaction evidence="1">
        <text>ATP + protein L-histidine = ADP + protein N-phospho-L-histidine.</text>
        <dbReference type="EC" id="2.7.13.3"/>
    </reaction>
</comment>
<evidence type="ECO:0000256" key="1">
    <source>
        <dbReference type="ARBA" id="ARBA00000085"/>
    </source>
</evidence>
<dbReference type="PANTHER" id="PTHR45436:SF5">
    <property type="entry name" value="SENSOR HISTIDINE KINASE TRCS"/>
    <property type="match status" value="1"/>
</dbReference>
<reference evidence="7 8" key="1">
    <citation type="submission" date="2020-01" db="EMBL/GenBank/DDBJ databases">
        <title>Insect and environment-associated Actinomycetes.</title>
        <authorList>
            <person name="Currrie C."/>
            <person name="Chevrette M."/>
            <person name="Carlson C."/>
            <person name="Stubbendieck R."/>
            <person name="Wendt-Pienkowski E."/>
        </authorList>
    </citation>
    <scope>NUCLEOTIDE SEQUENCE [LARGE SCALE GENOMIC DNA]</scope>
    <source>
        <strain evidence="7 8">SID8386</strain>
    </source>
</reference>
<keyword evidence="8" id="KW-1185">Reference proteome</keyword>
<organism evidence="7 8">
    <name type="scientific">Amycolatopsis rubida</name>
    <dbReference type="NCBI Taxonomy" id="112413"/>
    <lineage>
        <taxon>Bacteria</taxon>
        <taxon>Bacillati</taxon>
        <taxon>Actinomycetota</taxon>
        <taxon>Actinomycetes</taxon>
        <taxon>Pseudonocardiales</taxon>
        <taxon>Pseudonocardiaceae</taxon>
        <taxon>Amycolatopsis</taxon>
    </lineage>
</organism>
<feature type="compositionally biased region" description="Low complexity" evidence="6">
    <location>
        <begin position="359"/>
        <end position="368"/>
    </location>
</feature>
<dbReference type="EMBL" id="JAAGNC010000187">
    <property type="protein sequence ID" value="NEC60981.1"/>
    <property type="molecule type" value="Genomic_DNA"/>
</dbReference>
<evidence type="ECO:0000256" key="5">
    <source>
        <dbReference type="ARBA" id="ARBA00022777"/>
    </source>
</evidence>
<evidence type="ECO:0000313" key="7">
    <source>
        <dbReference type="EMBL" id="NEC60981.1"/>
    </source>
</evidence>
<name>A0ABX0BZS0_9PSEU</name>
<evidence type="ECO:0000256" key="2">
    <source>
        <dbReference type="ARBA" id="ARBA00012438"/>
    </source>
</evidence>
<dbReference type="PANTHER" id="PTHR45436">
    <property type="entry name" value="SENSOR HISTIDINE KINASE YKOH"/>
    <property type="match status" value="1"/>
</dbReference>
<gene>
    <name evidence="7" type="ORF">G3I59_36640</name>
</gene>
<dbReference type="Proteomes" id="UP000470404">
    <property type="component" value="Unassembled WGS sequence"/>
</dbReference>
<keyword evidence="3" id="KW-0597">Phosphoprotein</keyword>
<feature type="region of interest" description="Disordered" evidence="6">
    <location>
        <begin position="333"/>
        <end position="376"/>
    </location>
</feature>
<dbReference type="GO" id="GO:0016301">
    <property type="term" value="F:kinase activity"/>
    <property type="evidence" value="ECO:0007669"/>
    <property type="project" value="UniProtKB-KW"/>
</dbReference>
<dbReference type="InterPro" id="IPR036890">
    <property type="entry name" value="HATPase_C_sf"/>
</dbReference>
<keyword evidence="4" id="KW-0808">Transferase</keyword>
<proteinExistence type="predicted"/>
<evidence type="ECO:0000313" key="8">
    <source>
        <dbReference type="Proteomes" id="UP000470404"/>
    </source>
</evidence>
<evidence type="ECO:0000256" key="6">
    <source>
        <dbReference type="SAM" id="MobiDB-lite"/>
    </source>
</evidence>
<dbReference type="Gene3D" id="3.30.565.10">
    <property type="entry name" value="Histidine kinase-like ATPase, C-terminal domain"/>
    <property type="match status" value="1"/>
</dbReference>
<feature type="non-terminal residue" evidence="7">
    <location>
        <position position="376"/>
    </location>
</feature>
<dbReference type="EC" id="2.7.13.3" evidence="2"/>
<evidence type="ECO:0000256" key="4">
    <source>
        <dbReference type="ARBA" id="ARBA00022679"/>
    </source>
</evidence>